<proteinExistence type="inferred from homology"/>
<name>A0A5N6KRS6_9ROSI</name>
<dbReference type="PANTHER" id="PTHR30480">
    <property type="entry name" value="BETA-HEXOSAMINIDASE-RELATED"/>
    <property type="match status" value="1"/>
</dbReference>
<protein>
    <recommendedName>
        <fullName evidence="7">NDT80 domain-containing protein</fullName>
    </recommendedName>
</protein>
<feature type="region of interest" description="Disordered" evidence="6">
    <location>
        <begin position="1374"/>
        <end position="1414"/>
    </location>
</feature>
<dbReference type="Gene3D" id="3.40.50.1700">
    <property type="entry name" value="Glycoside hydrolase family 3 C-terminal domain"/>
    <property type="match status" value="1"/>
</dbReference>
<feature type="compositionally biased region" description="Polar residues" evidence="6">
    <location>
        <begin position="1381"/>
        <end position="1391"/>
    </location>
</feature>
<feature type="compositionally biased region" description="Basic and acidic residues" evidence="6">
    <location>
        <begin position="2222"/>
        <end position="2237"/>
    </location>
</feature>
<reference evidence="8 9" key="1">
    <citation type="submission" date="2019-06" db="EMBL/GenBank/DDBJ databases">
        <title>A chromosomal-level reference genome of Carpinus fangiana (Coryloideae, Betulaceae).</title>
        <authorList>
            <person name="Yang X."/>
            <person name="Wang Z."/>
            <person name="Zhang L."/>
            <person name="Hao G."/>
            <person name="Liu J."/>
            <person name="Yang Y."/>
        </authorList>
    </citation>
    <scope>NUCLEOTIDE SEQUENCE [LARGE SCALE GENOMIC DNA]</scope>
    <source>
        <strain evidence="8">Cfa_2016G</strain>
        <tissue evidence="8">Leaf</tissue>
    </source>
</reference>
<dbReference type="Pfam" id="PF00933">
    <property type="entry name" value="Glyco_hydro_3"/>
    <property type="match status" value="1"/>
</dbReference>
<feature type="compositionally biased region" description="Polar residues" evidence="6">
    <location>
        <begin position="1675"/>
        <end position="1684"/>
    </location>
</feature>
<gene>
    <name evidence="8" type="ORF">FH972_022098</name>
</gene>
<dbReference type="FunFam" id="2.60.40.1390:FF:000007">
    <property type="entry name" value="p53-like transcription factor"/>
    <property type="match status" value="1"/>
</dbReference>
<evidence type="ECO:0000256" key="1">
    <source>
        <dbReference type="ARBA" id="ARBA00005336"/>
    </source>
</evidence>
<dbReference type="InterPro" id="IPR001764">
    <property type="entry name" value="Glyco_hydro_3_N"/>
</dbReference>
<dbReference type="SUPFAM" id="SSF55729">
    <property type="entry name" value="Acyl-CoA N-acyltransferases (Nat)"/>
    <property type="match status" value="1"/>
</dbReference>
<dbReference type="GO" id="GO:0003700">
    <property type="term" value="F:DNA-binding transcription factor activity"/>
    <property type="evidence" value="ECO:0007669"/>
    <property type="project" value="UniProtKB-UniRule"/>
</dbReference>
<dbReference type="GO" id="GO:0005975">
    <property type="term" value="P:carbohydrate metabolic process"/>
    <property type="evidence" value="ECO:0007669"/>
    <property type="project" value="InterPro"/>
</dbReference>
<dbReference type="Gene3D" id="2.60.40.1390">
    <property type="entry name" value="NDT80 DNA-binding domain"/>
    <property type="match status" value="2"/>
</dbReference>
<comment type="similarity">
    <text evidence="1">Belongs to the glycosyl hydrolase 3 family.</text>
</comment>
<dbReference type="InterPro" id="IPR050226">
    <property type="entry name" value="NagZ_Beta-hexosaminidase"/>
</dbReference>
<feature type="region of interest" description="Disordered" evidence="6">
    <location>
        <begin position="1659"/>
        <end position="1709"/>
    </location>
</feature>
<keyword evidence="3 5" id="KW-0238">DNA-binding</keyword>
<dbReference type="Proteomes" id="UP000327013">
    <property type="component" value="Unassembled WGS sequence"/>
</dbReference>
<dbReference type="GO" id="GO:0016747">
    <property type="term" value="F:acyltransferase activity, transferring groups other than amino-acyl groups"/>
    <property type="evidence" value="ECO:0007669"/>
    <property type="project" value="InterPro"/>
</dbReference>
<organism evidence="8 9">
    <name type="scientific">Carpinus fangiana</name>
    <dbReference type="NCBI Taxonomy" id="176857"/>
    <lineage>
        <taxon>Eukaryota</taxon>
        <taxon>Viridiplantae</taxon>
        <taxon>Streptophyta</taxon>
        <taxon>Embryophyta</taxon>
        <taxon>Tracheophyta</taxon>
        <taxon>Spermatophyta</taxon>
        <taxon>Magnoliopsida</taxon>
        <taxon>eudicotyledons</taxon>
        <taxon>Gunneridae</taxon>
        <taxon>Pentapetalae</taxon>
        <taxon>rosids</taxon>
        <taxon>fabids</taxon>
        <taxon>Fagales</taxon>
        <taxon>Betulaceae</taxon>
        <taxon>Carpinus</taxon>
    </lineage>
</organism>
<dbReference type="SUPFAM" id="SSF51445">
    <property type="entry name" value="(Trans)glycosidases"/>
    <property type="match status" value="1"/>
</dbReference>
<dbReference type="InterPro" id="IPR000182">
    <property type="entry name" value="GNAT_dom"/>
</dbReference>
<dbReference type="GO" id="GO:0003677">
    <property type="term" value="F:DNA binding"/>
    <property type="evidence" value="ECO:0007669"/>
    <property type="project" value="UniProtKB-KW"/>
</dbReference>
<dbReference type="InterPro" id="IPR017853">
    <property type="entry name" value="GH"/>
</dbReference>
<sequence length="2245" mass="245193">MGFDGTTITPHIRDLIEKQHLGSILLTAKNLESAEQTTRLILELQKIAYDAGHPVPLAIAIDQENGGVNSLYDEIYVRQYPSAMGIAATGSTDLAFEVAKATAQEVSACGINWIFGPCLDTLSNARNQPLGVRAFCDDPQQVSKYGVAFMKGYQSAGLMTMGKHFPSYGNLEFLGSALDVPTITESLEQLSLSALVPFRNAIREGLDSMMVGGCAMSSAGLEVMHACLSEQVVDNLLRADLDFDGVVVSECLEMEALSHTIGIGGGTVMAVNAGCDLVLLCRSPPVQQEAINGLKLGIENSMIGKDRIRKSLQRILRMKNNCSTCNWQHALNPPGLSLLSTMQPSHTSLSTRAYNESISVVRDRNHLLPLTNIIGPEDELLLLTPLVRPLAASAAAKELTDGSQIATESNMSTSPEPHLGGWDKTAAIMSGERVFRELGRSLARQRHGRVLHTSYTSNGVRPVHENLVTRASAVIIVTADANRNLYQNGFAKHMAMICKTAEKGEKPLIVVSVSSPYDFALDVGTIGTYICTYDFTETSLNSLVGVLYGELSPTGHLPGSISKSQKLSQSRQHWLVEAFNEERDANALDVLISTVVDIQTAQSSPLSGASSSTFLLHHPAITEHHFVVRNSTTQQLYGFCSTYYFKSSNTGVIGALFVDPSRQKLSIGASLHNRAIRTLLQQKGIKRFQLGTRLPGAYLGIPLGRTLGSKRSRGWFANLGWNTALSRPICSMVARNLLAWTPPDSVTWSLQSAQQMAEFDLVYGTEYGSGVLDHIKTSSRQGLTEVYKMALGDPAACGIIRAKRPSDGAVIGTVVLYNMRSQLAEYVPAMKAMNEAVGGITSPVISPSVGEYSTLLQSLVLLGLRQIKQQGCSACLMDHMDGDGNTSSLTVMGFELLHSYEEISCDAATWTMVPPSEKLAVRWGRLITNNLDQDATRMAKHVGYWRHVQSGSAETAPIKATRDKETDARELDANQGIGRSDRLVAMENAVLARLGAISGRRHGHCGLRLKARGKGEARTLIGGDLGGGGEARCGCHMEVGHGVPWEGSTEHLTRRRRFRGAGSCRSEFHWSLNERMERECARHATDGAGVVSGYGRPMLLEYEAISSFAGGRRGCIKGDQCLSRAMLHPWTLRNACQPARRCRQWRRGHAGLSPLQSVGQEAPWSSAGVAWGPATWAPLAWAAECQRGRWSERGESLSARSSSSCERRDTQRPHPKPRASSRELCVAPEAPRLVSGTYHALEVERDRQAAGRRPSAPAIILPPSSPLSLLLSQQPSVALRSSAFAPHVFIFPMSSLHERPVAIHNPFLDSGDLHRLPGMDHFDAMAMFPMSLGDSSQHLGQPFHHNLDLEQQQQQQHQQHQHMDSNTFAAYVGPPGLAAANSDTDMPTTRPSDFHADGSVHGSVPPTSARPHLSRAATSTYDDMFSDIQSTVFDAASLVETVQQDSPSLDGDSKLLAFSLPVYGYALLDYTYRRTSIALSAQLHGMFFLAENPNAANADAPPPPRELTCYRRNLFSISGSIAVPRNLRYILTEQGEQIPIVAHELALSATESVEGNPVKIISVPWKTPAGTQPGSEERPEREPPSIPLDLMAGSEMDPDLATIPISWKRLQFRIATANNGRRKELQQHFVIKLRVMAQLSTGQRVPIAEVTSSSIIVRGRSPRNFQQKKEVPVGNSGSRQKSNHQQQQQKQTSVPEPTPAKSENNFVFDPSDLQLSPDFLDWKVPTGNVNGAMTALPADTFAMPAGVNIYSHSSPDFNRKHSPHVPAPINLFLADDDPRNGLMSPPERPNKRARMSSASETGRPPLHSAFSVSTLAESEESADQLYEYFPLGMDDWQEPVDAVYRPHVVHHVNIADPKPCALVPAVHLHTDLPSANCRDTAPDSRDSRFPRMRLTHRNWQTHPTSGTRAREQPRTSAGSRKATCGALDPSLALGRDRCLDAHRHHPSLFLSRRRMPARREECERQLHGASAPRVPSQITTPSWPMNTRCAADRHPHPGDFAHRWSYLSQYAFMIDAAQLAFAWHRFALAYAGSTTADTASKARLGAQNLRTMLATCHDRHALPFAPSHPSLSCTPSSTHSLGKFASDCVSFNSFVPAVLRHALRVPRSTTRRADDYLSTCDPIACKCNRPLNTGFQTSGVCQLGYVRLRADWPHERCQGISVDSQVAKSTIMSTPVSKPLGARSASVTFCADPAEVDSSKIGGLQKSQPVQDVRDAGTFAPGEERHRRAASRADRPMARLPSQYE</sequence>
<feature type="region of interest" description="Disordered" evidence="6">
    <location>
        <begin position="1901"/>
        <end position="1923"/>
    </location>
</feature>
<feature type="DNA-binding region" description="NDT80" evidence="5">
    <location>
        <begin position="1434"/>
        <end position="1669"/>
    </location>
</feature>
<dbReference type="Gene3D" id="3.20.20.300">
    <property type="entry name" value="Glycoside hydrolase, family 3, N-terminal domain"/>
    <property type="match status" value="1"/>
</dbReference>
<dbReference type="PANTHER" id="PTHR30480:SF8">
    <property type="entry name" value="PUTATIVE (AFU_ORTHOLOGUE AFUA_8G04060)-RELATED"/>
    <property type="match status" value="1"/>
</dbReference>
<dbReference type="InterPro" id="IPR008967">
    <property type="entry name" value="p53-like_TF_DNA-bd_sf"/>
</dbReference>
<evidence type="ECO:0000313" key="9">
    <source>
        <dbReference type="Proteomes" id="UP000327013"/>
    </source>
</evidence>
<feature type="region of interest" description="Disordered" evidence="6">
    <location>
        <begin position="1771"/>
        <end position="1807"/>
    </location>
</feature>
<feature type="region of interest" description="Disordered" evidence="6">
    <location>
        <begin position="2199"/>
        <end position="2245"/>
    </location>
</feature>
<comment type="caution">
    <text evidence="8">The sequence shown here is derived from an EMBL/GenBank/DDBJ whole genome shotgun (WGS) entry which is preliminary data.</text>
</comment>
<dbReference type="FunFam" id="3.20.20.300:FF:000008">
    <property type="entry name" value="Beta-N-acetylglucosaminidase, putative"/>
    <property type="match status" value="1"/>
</dbReference>
<evidence type="ECO:0000256" key="4">
    <source>
        <dbReference type="ARBA" id="ARBA00023295"/>
    </source>
</evidence>
<dbReference type="FunFam" id="3.40.50.1700:FF:000013">
    <property type="entry name" value="Glycoside hydrolase family 3 protein"/>
    <property type="match status" value="1"/>
</dbReference>
<dbReference type="EMBL" id="VIBQ01000010">
    <property type="protein sequence ID" value="KAB8339163.1"/>
    <property type="molecule type" value="Genomic_DNA"/>
</dbReference>
<dbReference type="GO" id="GO:0004553">
    <property type="term" value="F:hydrolase activity, hydrolyzing O-glycosyl compounds"/>
    <property type="evidence" value="ECO:0007669"/>
    <property type="project" value="InterPro"/>
</dbReference>
<dbReference type="InterPro" id="IPR024061">
    <property type="entry name" value="NDT80_DNA-bd_dom"/>
</dbReference>
<dbReference type="InterPro" id="IPR036962">
    <property type="entry name" value="Glyco_hydro_3_N_sf"/>
</dbReference>
<dbReference type="Pfam" id="PF00583">
    <property type="entry name" value="Acetyltransf_1"/>
    <property type="match status" value="1"/>
</dbReference>
<feature type="region of interest" description="Disordered" evidence="6">
    <location>
        <begin position="1193"/>
        <end position="1223"/>
    </location>
</feature>
<dbReference type="Gene3D" id="3.40.630.30">
    <property type="match status" value="1"/>
</dbReference>
<dbReference type="PROSITE" id="PS51517">
    <property type="entry name" value="NDT80"/>
    <property type="match status" value="1"/>
</dbReference>
<evidence type="ECO:0000313" key="8">
    <source>
        <dbReference type="EMBL" id="KAB8339163.1"/>
    </source>
</evidence>
<evidence type="ECO:0000256" key="5">
    <source>
        <dbReference type="PROSITE-ProRule" id="PRU00850"/>
    </source>
</evidence>
<keyword evidence="9" id="KW-1185">Reference proteome</keyword>
<evidence type="ECO:0000256" key="2">
    <source>
        <dbReference type="ARBA" id="ARBA00022801"/>
    </source>
</evidence>
<dbReference type="SUPFAM" id="SSF49417">
    <property type="entry name" value="p53-like transcription factors"/>
    <property type="match status" value="1"/>
</dbReference>
<dbReference type="InterPro" id="IPR037141">
    <property type="entry name" value="NDT80_DNA-bd_dom_sf"/>
</dbReference>
<dbReference type="OrthoDB" id="2016932at2759"/>
<evidence type="ECO:0000259" key="7">
    <source>
        <dbReference type="PROSITE" id="PS51517"/>
    </source>
</evidence>
<dbReference type="Pfam" id="PF05224">
    <property type="entry name" value="NDT80_PhoG"/>
    <property type="match status" value="1"/>
</dbReference>
<evidence type="ECO:0000256" key="3">
    <source>
        <dbReference type="ARBA" id="ARBA00023125"/>
    </source>
</evidence>
<keyword evidence="2" id="KW-0378">Hydrolase</keyword>
<keyword evidence="4" id="KW-0326">Glycosidase</keyword>
<feature type="domain" description="NDT80" evidence="7">
    <location>
        <begin position="1434"/>
        <end position="1669"/>
    </location>
</feature>
<evidence type="ECO:0000256" key="6">
    <source>
        <dbReference type="SAM" id="MobiDB-lite"/>
    </source>
</evidence>
<dbReference type="GO" id="GO:0009254">
    <property type="term" value="P:peptidoglycan turnover"/>
    <property type="evidence" value="ECO:0007669"/>
    <property type="project" value="TreeGrafter"/>
</dbReference>
<dbReference type="InterPro" id="IPR016181">
    <property type="entry name" value="Acyl_CoA_acyltransferase"/>
</dbReference>
<dbReference type="InterPro" id="IPR036881">
    <property type="entry name" value="Glyco_hydro_3_C_sf"/>
</dbReference>
<feature type="region of interest" description="Disordered" evidence="6">
    <location>
        <begin position="1564"/>
        <end position="1585"/>
    </location>
</feature>
<accession>A0A5N6KRS6</accession>